<dbReference type="OrthoDB" id="10252740at2759"/>
<gene>
    <name evidence="2" type="ORF">P280DRAFT_393021</name>
</gene>
<evidence type="ECO:0000313" key="2">
    <source>
        <dbReference type="EMBL" id="KAF2643883.1"/>
    </source>
</evidence>
<accession>A0A6A6SAU6</accession>
<keyword evidence="3" id="KW-1185">Reference proteome</keyword>
<evidence type="ECO:0000313" key="3">
    <source>
        <dbReference type="Proteomes" id="UP000799753"/>
    </source>
</evidence>
<sequence length="395" mass="43796">MNSCTLVLLGSTDLSQYADVRRQADLYSGVHTVCAQARTVERFDAQTLSNIALKINPKVGGINHILSSKAFDSYLGGNSRKNMIVLGADVGHPGAGVKAGHPSIACVVGSVDAYHVNYRGSMRLQAGGQEVTEHMESMVEERIRAWKAAASNANNDLTSMLFYRDGVSESQFQACLDHEIPAIKAAFKKVFPEASKELNLTFVIVGKRHHTRFYATSSATSYVTRDNKKGNYINGNLKPGLLVQKIVTNKSPYNFFLQSHCAIKGTARSAHYHVLEDGMKIKDLPNLTMLLCCAFSRATKGVSYVAPAYVADRLCERGRVYLRRWNNEIDAKPLFKLPDGKISKDELMDFKKVFAKELAGTEDVWGPNYNDGNRANKPLRLNPWHPNLDAGTFWM</sequence>
<reference evidence="2" key="1">
    <citation type="journal article" date="2020" name="Stud. Mycol.">
        <title>101 Dothideomycetes genomes: a test case for predicting lifestyles and emergence of pathogens.</title>
        <authorList>
            <person name="Haridas S."/>
            <person name="Albert R."/>
            <person name="Binder M."/>
            <person name="Bloem J."/>
            <person name="Labutti K."/>
            <person name="Salamov A."/>
            <person name="Andreopoulos B."/>
            <person name="Baker S."/>
            <person name="Barry K."/>
            <person name="Bills G."/>
            <person name="Bluhm B."/>
            <person name="Cannon C."/>
            <person name="Castanera R."/>
            <person name="Culley D."/>
            <person name="Daum C."/>
            <person name="Ezra D."/>
            <person name="Gonzalez J."/>
            <person name="Henrissat B."/>
            <person name="Kuo A."/>
            <person name="Liang C."/>
            <person name="Lipzen A."/>
            <person name="Lutzoni F."/>
            <person name="Magnuson J."/>
            <person name="Mondo S."/>
            <person name="Nolan M."/>
            <person name="Ohm R."/>
            <person name="Pangilinan J."/>
            <person name="Park H.-J."/>
            <person name="Ramirez L."/>
            <person name="Alfaro M."/>
            <person name="Sun H."/>
            <person name="Tritt A."/>
            <person name="Yoshinaga Y."/>
            <person name="Zwiers L.-H."/>
            <person name="Turgeon B."/>
            <person name="Goodwin S."/>
            <person name="Spatafora J."/>
            <person name="Crous P."/>
            <person name="Grigoriev I."/>
        </authorList>
    </citation>
    <scope>NUCLEOTIDE SEQUENCE</scope>
    <source>
        <strain evidence="2">CBS 473.64</strain>
    </source>
</reference>
<dbReference type="PROSITE" id="PS50822">
    <property type="entry name" value="PIWI"/>
    <property type="match status" value="1"/>
</dbReference>
<dbReference type="InterPro" id="IPR012337">
    <property type="entry name" value="RNaseH-like_sf"/>
</dbReference>
<dbReference type="SMART" id="SM00950">
    <property type="entry name" value="Piwi"/>
    <property type="match status" value="1"/>
</dbReference>
<dbReference type="AlphaFoldDB" id="A0A6A6SAU6"/>
<dbReference type="Proteomes" id="UP000799753">
    <property type="component" value="Unassembled WGS sequence"/>
</dbReference>
<evidence type="ECO:0000259" key="1">
    <source>
        <dbReference type="PROSITE" id="PS50822"/>
    </source>
</evidence>
<dbReference type="Gene3D" id="3.30.420.10">
    <property type="entry name" value="Ribonuclease H-like superfamily/Ribonuclease H"/>
    <property type="match status" value="1"/>
</dbReference>
<name>A0A6A6SAU6_9PLEO</name>
<dbReference type="Pfam" id="PF02171">
    <property type="entry name" value="Piwi"/>
    <property type="match status" value="1"/>
</dbReference>
<proteinExistence type="predicted"/>
<protein>
    <submittedName>
        <fullName evidence="2">Stem cell self-renewal protein Piwi</fullName>
    </submittedName>
</protein>
<dbReference type="InterPro" id="IPR036397">
    <property type="entry name" value="RNaseH_sf"/>
</dbReference>
<dbReference type="GO" id="GO:0003676">
    <property type="term" value="F:nucleic acid binding"/>
    <property type="evidence" value="ECO:0007669"/>
    <property type="project" value="InterPro"/>
</dbReference>
<feature type="domain" description="Piwi" evidence="1">
    <location>
        <begin position="4"/>
        <end position="323"/>
    </location>
</feature>
<dbReference type="Gene3D" id="3.40.50.2300">
    <property type="match status" value="1"/>
</dbReference>
<dbReference type="SUPFAM" id="SSF53098">
    <property type="entry name" value="Ribonuclease H-like"/>
    <property type="match status" value="1"/>
</dbReference>
<dbReference type="PANTHER" id="PTHR22891">
    <property type="entry name" value="EUKARYOTIC TRANSLATION INITIATION FACTOR 2C"/>
    <property type="match status" value="1"/>
</dbReference>
<dbReference type="EMBL" id="MU006779">
    <property type="protein sequence ID" value="KAF2643883.1"/>
    <property type="molecule type" value="Genomic_DNA"/>
</dbReference>
<dbReference type="InterPro" id="IPR003165">
    <property type="entry name" value="Piwi"/>
</dbReference>
<organism evidence="2 3">
    <name type="scientific">Massarina eburnea CBS 473.64</name>
    <dbReference type="NCBI Taxonomy" id="1395130"/>
    <lineage>
        <taxon>Eukaryota</taxon>
        <taxon>Fungi</taxon>
        <taxon>Dikarya</taxon>
        <taxon>Ascomycota</taxon>
        <taxon>Pezizomycotina</taxon>
        <taxon>Dothideomycetes</taxon>
        <taxon>Pleosporomycetidae</taxon>
        <taxon>Pleosporales</taxon>
        <taxon>Massarineae</taxon>
        <taxon>Massarinaceae</taxon>
        <taxon>Massarina</taxon>
    </lineage>
</organism>